<dbReference type="Gene3D" id="3.40.50.720">
    <property type="entry name" value="NAD(P)-binding Rossmann-like Domain"/>
    <property type="match status" value="1"/>
</dbReference>
<keyword evidence="3" id="KW-0812">Transmembrane</keyword>
<keyword evidence="3" id="KW-0472">Membrane</keyword>
<dbReference type="GO" id="GO:0005811">
    <property type="term" value="C:lipid droplet"/>
    <property type="evidence" value="ECO:0007669"/>
    <property type="project" value="TreeGrafter"/>
</dbReference>
<evidence type="ECO:0000256" key="2">
    <source>
        <dbReference type="RuleBase" id="RU000363"/>
    </source>
</evidence>
<evidence type="ECO:0000256" key="1">
    <source>
        <dbReference type="ARBA" id="ARBA00023002"/>
    </source>
</evidence>
<comment type="similarity">
    <text evidence="2">Belongs to the short-chain dehydrogenases/reductases (SDR) family.</text>
</comment>
<keyword evidence="3" id="KW-1133">Transmembrane helix</keyword>
<dbReference type="GO" id="GO:0016616">
    <property type="term" value="F:oxidoreductase activity, acting on the CH-OH group of donors, NAD or NADP as acceptor"/>
    <property type="evidence" value="ECO:0007669"/>
    <property type="project" value="TreeGrafter"/>
</dbReference>
<dbReference type="Pfam" id="PF00106">
    <property type="entry name" value="adh_short"/>
    <property type="match status" value="1"/>
</dbReference>
<dbReference type="AlphaFoldDB" id="A0AA40GFY3"/>
<dbReference type="PRINTS" id="PR00081">
    <property type="entry name" value="GDHRDH"/>
</dbReference>
<dbReference type="PANTHER" id="PTHR24322:SF748">
    <property type="entry name" value="FI23927P1-RELATED"/>
    <property type="match status" value="1"/>
</dbReference>
<dbReference type="InterPro" id="IPR036291">
    <property type="entry name" value="NAD(P)-bd_dom_sf"/>
</dbReference>
<dbReference type="PRINTS" id="PR00080">
    <property type="entry name" value="SDRFAMILY"/>
</dbReference>
<comment type="caution">
    <text evidence="4">The sequence shown here is derived from an EMBL/GenBank/DDBJ whole genome shotgun (WGS) entry which is preliminary data.</text>
</comment>
<keyword evidence="5" id="KW-1185">Reference proteome</keyword>
<name>A0AA40GFY3_9HYME</name>
<dbReference type="PROSITE" id="PS00061">
    <property type="entry name" value="ADH_SHORT"/>
    <property type="match status" value="1"/>
</dbReference>
<gene>
    <name evidence="4" type="ORF">K0M31_001656</name>
</gene>
<dbReference type="Proteomes" id="UP001177670">
    <property type="component" value="Unassembled WGS sequence"/>
</dbReference>
<evidence type="ECO:0000256" key="3">
    <source>
        <dbReference type="SAM" id="Phobius"/>
    </source>
</evidence>
<evidence type="ECO:0000313" key="4">
    <source>
        <dbReference type="EMBL" id="KAK1137131.1"/>
    </source>
</evidence>
<dbReference type="InterPro" id="IPR020904">
    <property type="entry name" value="Sc_DH/Rdtase_CS"/>
</dbReference>
<dbReference type="CDD" id="cd05339">
    <property type="entry name" value="17beta-HSDXI-like_SDR_c"/>
    <property type="match status" value="1"/>
</dbReference>
<reference evidence="4" key="1">
    <citation type="submission" date="2021-10" db="EMBL/GenBank/DDBJ databases">
        <title>Melipona bicolor Genome sequencing and assembly.</title>
        <authorList>
            <person name="Araujo N.S."/>
            <person name="Arias M.C."/>
        </authorList>
    </citation>
    <scope>NUCLEOTIDE SEQUENCE</scope>
    <source>
        <strain evidence="4">USP_2M_L1-L4_2017</strain>
        <tissue evidence="4">Whole body</tissue>
    </source>
</reference>
<keyword evidence="1" id="KW-0560">Oxidoreductase</keyword>
<accession>A0AA40GFY3</accession>
<dbReference type="EMBL" id="JAHYIQ010000001">
    <property type="protein sequence ID" value="KAK1137131.1"/>
    <property type="molecule type" value="Genomic_DNA"/>
</dbReference>
<evidence type="ECO:0000313" key="5">
    <source>
        <dbReference type="Proteomes" id="UP001177670"/>
    </source>
</evidence>
<dbReference type="SUPFAM" id="SSF51735">
    <property type="entry name" value="NAD(P)-binding Rossmann-fold domains"/>
    <property type="match status" value="1"/>
</dbReference>
<proteinExistence type="inferred from homology"/>
<organism evidence="4 5">
    <name type="scientific">Melipona bicolor</name>
    <dbReference type="NCBI Taxonomy" id="60889"/>
    <lineage>
        <taxon>Eukaryota</taxon>
        <taxon>Metazoa</taxon>
        <taxon>Ecdysozoa</taxon>
        <taxon>Arthropoda</taxon>
        <taxon>Hexapoda</taxon>
        <taxon>Insecta</taxon>
        <taxon>Pterygota</taxon>
        <taxon>Neoptera</taxon>
        <taxon>Endopterygota</taxon>
        <taxon>Hymenoptera</taxon>
        <taxon>Apocrita</taxon>
        <taxon>Aculeata</taxon>
        <taxon>Apoidea</taxon>
        <taxon>Anthophila</taxon>
        <taxon>Apidae</taxon>
        <taxon>Melipona</taxon>
    </lineage>
</organism>
<dbReference type="InterPro" id="IPR002347">
    <property type="entry name" value="SDR_fam"/>
</dbReference>
<protein>
    <recommendedName>
        <fullName evidence="6">Short-chain dehydrogenase/reductase family 16C member 6</fullName>
    </recommendedName>
</protein>
<evidence type="ECO:0008006" key="6">
    <source>
        <dbReference type="Google" id="ProtNLM"/>
    </source>
</evidence>
<feature type="transmembrane region" description="Helical" evidence="3">
    <location>
        <begin position="7"/>
        <end position="26"/>
    </location>
</feature>
<sequence>MSFLKDIINMIGFLILTVGFIIKNTIRSLIPEKYKAKNICGDIALITGGGGVLGRLIALRLAKLGVIVVVWDVNKAGSVDRVVLISFSRSRFPHAHFSPIDPAIWQFQQASDSTERDLTVCEQPEYRLVSRAGTVRYKTIEHSWVSGLINDISHDSDYEENQPSQKSLPLPIYERPFVSGIEETVNLVKSSGGICYGYVCDLCNREDIYRKAAQVKKEVGKVAILINNAGLGSCYKLLNTPDKLIIQTMEVNVLSHFWTTKAFLPSMMEHNYGHIVSIASMAGHIGVPHMINYCTSKFAAIGFEEALHMELAAEGYKINSTVVCPFFIQSTGMFNKVSTRYLPRLTPNNVADRVVSAIRCNEKIVVVPGYLYIFLILKFIIPWECTGMFIRGMLLNHIHSSDTLLKEEEEEEKEKEKEKGEEIIPTVFSKDLDTTVIQQQLTRLFSSSERKP</sequence>
<dbReference type="PANTHER" id="PTHR24322">
    <property type="entry name" value="PKSB"/>
    <property type="match status" value="1"/>
</dbReference>